<dbReference type="PANTHER" id="PTHR45649">
    <property type="entry name" value="AMINO-ACID PERMEASE BAT1"/>
    <property type="match status" value="1"/>
</dbReference>
<dbReference type="Proteomes" id="UP000250140">
    <property type="component" value="Unassembled WGS sequence"/>
</dbReference>
<evidence type="ECO:0000256" key="1">
    <source>
        <dbReference type="ARBA" id="ARBA00004141"/>
    </source>
</evidence>
<feature type="non-terminal residue" evidence="7">
    <location>
        <position position="486"/>
    </location>
</feature>
<evidence type="ECO:0000313" key="7">
    <source>
        <dbReference type="EMBL" id="OCL07706.1"/>
    </source>
</evidence>
<feature type="transmembrane region" description="Helical" evidence="6">
    <location>
        <begin position="99"/>
        <end position="123"/>
    </location>
</feature>
<evidence type="ECO:0000256" key="6">
    <source>
        <dbReference type="SAM" id="Phobius"/>
    </source>
</evidence>
<feature type="transmembrane region" description="Helical" evidence="6">
    <location>
        <begin position="451"/>
        <end position="472"/>
    </location>
</feature>
<dbReference type="InterPro" id="IPR002293">
    <property type="entry name" value="AA/rel_permease1"/>
</dbReference>
<feature type="transmembrane region" description="Helical" evidence="6">
    <location>
        <begin position="384"/>
        <end position="404"/>
    </location>
</feature>
<feature type="transmembrane region" description="Helical" evidence="6">
    <location>
        <begin position="352"/>
        <end position="372"/>
    </location>
</feature>
<feature type="transmembrane region" description="Helical" evidence="6">
    <location>
        <begin position="253"/>
        <end position="275"/>
    </location>
</feature>
<protein>
    <submittedName>
        <fullName evidence="7">Choline transport protein</fullName>
    </submittedName>
</protein>
<reference evidence="7 8" key="1">
    <citation type="journal article" date="2016" name="Nat. Commun.">
        <title>Ectomycorrhizal ecology is imprinted in the genome of the dominant symbiotic fungus Cenococcum geophilum.</title>
        <authorList>
            <consortium name="DOE Joint Genome Institute"/>
            <person name="Peter M."/>
            <person name="Kohler A."/>
            <person name="Ohm R.A."/>
            <person name="Kuo A."/>
            <person name="Krutzmann J."/>
            <person name="Morin E."/>
            <person name="Arend M."/>
            <person name="Barry K.W."/>
            <person name="Binder M."/>
            <person name="Choi C."/>
            <person name="Clum A."/>
            <person name="Copeland A."/>
            <person name="Grisel N."/>
            <person name="Haridas S."/>
            <person name="Kipfer T."/>
            <person name="LaButti K."/>
            <person name="Lindquist E."/>
            <person name="Lipzen A."/>
            <person name="Maire R."/>
            <person name="Meier B."/>
            <person name="Mihaltcheva S."/>
            <person name="Molinier V."/>
            <person name="Murat C."/>
            <person name="Poggeler S."/>
            <person name="Quandt C.A."/>
            <person name="Sperisen C."/>
            <person name="Tritt A."/>
            <person name="Tisserant E."/>
            <person name="Crous P.W."/>
            <person name="Henrissat B."/>
            <person name="Nehls U."/>
            <person name="Egli S."/>
            <person name="Spatafora J.W."/>
            <person name="Grigoriev I.V."/>
            <person name="Martin F.M."/>
        </authorList>
    </citation>
    <scope>NUCLEOTIDE SEQUENCE [LARGE SCALE GENOMIC DNA]</scope>
    <source>
        <strain evidence="7 8">CBS 207.34</strain>
    </source>
</reference>
<accession>A0A8E2F045</accession>
<feature type="transmembrane region" description="Helical" evidence="6">
    <location>
        <begin position="174"/>
        <end position="192"/>
    </location>
</feature>
<feature type="transmembrane region" description="Helical" evidence="6">
    <location>
        <begin position="305"/>
        <end position="331"/>
    </location>
</feature>
<evidence type="ECO:0000313" key="8">
    <source>
        <dbReference type="Proteomes" id="UP000250140"/>
    </source>
</evidence>
<feature type="non-terminal residue" evidence="7">
    <location>
        <position position="1"/>
    </location>
</feature>
<dbReference type="EMBL" id="KV749806">
    <property type="protein sequence ID" value="OCL07706.1"/>
    <property type="molecule type" value="Genomic_DNA"/>
</dbReference>
<feature type="transmembrane region" description="Helical" evidence="6">
    <location>
        <begin position="416"/>
        <end position="445"/>
    </location>
</feature>
<dbReference type="PIRSF" id="PIRSF006060">
    <property type="entry name" value="AA_transporter"/>
    <property type="match status" value="1"/>
</dbReference>
<evidence type="ECO:0000256" key="4">
    <source>
        <dbReference type="ARBA" id="ARBA00022989"/>
    </source>
</evidence>
<proteinExistence type="predicted"/>
<evidence type="ECO:0000256" key="2">
    <source>
        <dbReference type="ARBA" id="ARBA00022448"/>
    </source>
</evidence>
<dbReference type="Gene3D" id="1.20.1740.10">
    <property type="entry name" value="Amino acid/polyamine transporter I"/>
    <property type="match status" value="1"/>
</dbReference>
<evidence type="ECO:0000256" key="5">
    <source>
        <dbReference type="ARBA" id="ARBA00023136"/>
    </source>
</evidence>
<feature type="transmembrane region" description="Helical" evidence="6">
    <location>
        <begin position="20"/>
        <end position="46"/>
    </location>
</feature>
<feature type="transmembrane region" description="Helical" evidence="6">
    <location>
        <begin position="52"/>
        <end position="78"/>
    </location>
</feature>
<keyword evidence="8" id="KW-1185">Reference proteome</keyword>
<dbReference type="GO" id="GO:0016020">
    <property type="term" value="C:membrane"/>
    <property type="evidence" value="ECO:0007669"/>
    <property type="project" value="UniProtKB-SubCell"/>
</dbReference>
<feature type="transmembrane region" description="Helical" evidence="6">
    <location>
        <begin position="143"/>
        <end position="162"/>
    </location>
</feature>
<keyword evidence="4 6" id="KW-1133">Transmembrane helix</keyword>
<organism evidence="7 8">
    <name type="scientific">Glonium stellatum</name>
    <dbReference type="NCBI Taxonomy" id="574774"/>
    <lineage>
        <taxon>Eukaryota</taxon>
        <taxon>Fungi</taxon>
        <taxon>Dikarya</taxon>
        <taxon>Ascomycota</taxon>
        <taxon>Pezizomycotina</taxon>
        <taxon>Dothideomycetes</taxon>
        <taxon>Pleosporomycetidae</taxon>
        <taxon>Gloniales</taxon>
        <taxon>Gloniaceae</taxon>
        <taxon>Glonium</taxon>
    </lineage>
</organism>
<gene>
    <name evidence="7" type="ORF">AOQ84DRAFT_277123</name>
</gene>
<dbReference type="Pfam" id="PF13520">
    <property type="entry name" value="AA_permease_2"/>
    <property type="match status" value="1"/>
</dbReference>
<name>A0A8E2F045_9PEZI</name>
<keyword evidence="5 6" id="KW-0472">Membrane</keyword>
<dbReference type="OrthoDB" id="3900342at2759"/>
<dbReference type="PANTHER" id="PTHR45649:SF27">
    <property type="entry name" value="CHOLINE TRANSPORTER (EUROFUNG)"/>
    <property type="match status" value="1"/>
</dbReference>
<evidence type="ECO:0000256" key="3">
    <source>
        <dbReference type="ARBA" id="ARBA00022692"/>
    </source>
</evidence>
<keyword evidence="3 6" id="KW-0812">Transmembrane</keyword>
<dbReference type="AlphaFoldDB" id="A0A8E2F045"/>
<dbReference type="GO" id="GO:0022857">
    <property type="term" value="F:transmembrane transporter activity"/>
    <property type="evidence" value="ECO:0007669"/>
    <property type="project" value="InterPro"/>
</dbReference>
<sequence>EGIPINASGHKDQLQRQYGLLGICGLALTIDNAWIALGGSIAVAIFNGGPPGILYELIVACSYYGLIAACIAELASAIPSAGGVYHWASVTPGPKYGRILGFFTGSLNFFGWIFDLASIVQIVSNVSVQMYAVFHPNLSIQPWHVYVAFLLITWVCAATVIFGNRFIPYLQNVGLVLVIIGGLVTIIVVAAMPKTHASNSFVWKDWSNQTGWSSGVAFLTGVLNGAFTIGTPDAITHMAEELPNPKTDLPKGVAAQIILGFLTSFCYAIAILYSISDLNAVLSSNGAFPLAAVYSQATGNKGGTFGLLFIIFLSLLICVIGTFLTVSRIWWALARDNATPFSHFFALVNERLSCPIPATLLAAILCTALGAIPLGSKTAFSDLAGSFIILTTTSYALAIAPHLLTGRKNVPPGPFWMGSAGFAINGLAVVLIIFFNIMFCFPYAMPTTVQAMNYNSVILAGVVALTAIWWFIHGFKKYPGPKLASL</sequence>
<comment type="subcellular location">
    <subcellularLocation>
        <location evidence="1">Membrane</location>
        <topology evidence="1">Multi-pass membrane protein</topology>
    </subcellularLocation>
</comment>
<keyword evidence="2" id="KW-0813">Transport</keyword>